<gene>
    <name evidence="1" type="ORF">H9824_10205</name>
</gene>
<evidence type="ECO:0000313" key="1">
    <source>
        <dbReference type="EMBL" id="HIY89059.1"/>
    </source>
</evidence>
<comment type="caution">
    <text evidence="1">The sequence shown here is derived from an EMBL/GenBank/DDBJ whole genome shotgun (WGS) entry which is preliminary data.</text>
</comment>
<dbReference type="AlphaFoldDB" id="A0A9D1ZK46"/>
<organism evidence="1 2">
    <name type="scientific">Candidatus Bacteroides pullicola</name>
    <dbReference type="NCBI Taxonomy" id="2838475"/>
    <lineage>
        <taxon>Bacteria</taxon>
        <taxon>Pseudomonadati</taxon>
        <taxon>Bacteroidota</taxon>
        <taxon>Bacteroidia</taxon>
        <taxon>Bacteroidales</taxon>
        <taxon>Bacteroidaceae</taxon>
        <taxon>Bacteroides</taxon>
    </lineage>
</organism>
<sequence>MAALLGGASLLCLGSCEQKSRVDELKEFVEKVQEEGSSYTEKQWEEVNDEFSKLLDKLNEYEDMTPEELQEVAKLQGEFAAKAFKEQAGKAMEKAGAVLDGFMQGLTNDNDEEEESE</sequence>
<protein>
    <submittedName>
        <fullName evidence="1">Uncharacterized protein</fullName>
    </submittedName>
</protein>
<reference evidence="1" key="1">
    <citation type="journal article" date="2021" name="PeerJ">
        <title>Extensive microbial diversity within the chicken gut microbiome revealed by metagenomics and culture.</title>
        <authorList>
            <person name="Gilroy R."/>
            <person name="Ravi A."/>
            <person name="Getino M."/>
            <person name="Pursley I."/>
            <person name="Horton D.L."/>
            <person name="Alikhan N.F."/>
            <person name="Baker D."/>
            <person name="Gharbi K."/>
            <person name="Hall N."/>
            <person name="Watson M."/>
            <person name="Adriaenssens E.M."/>
            <person name="Foster-Nyarko E."/>
            <person name="Jarju S."/>
            <person name="Secka A."/>
            <person name="Antonio M."/>
            <person name="Oren A."/>
            <person name="Chaudhuri R.R."/>
            <person name="La Ragione R."/>
            <person name="Hildebrand F."/>
            <person name="Pallen M.J."/>
        </authorList>
    </citation>
    <scope>NUCLEOTIDE SEQUENCE</scope>
    <source>
        <strain evidence="1">Gambia2-208</strain>
    </source>
</reference>
<evidence type="ECO:0000313" key="2">
    <source>
        <dbReference type="Proteomes" id="UP000886851"/>
    </source>
</evidence>
<proteinExistence type="predicted"/>
<dbReference type="EMBL" id="DXCV01000065">
    <property type="protein sequence ID" value="HIY89059.1"/>
    <property type="molecule type" value="Genomic_DNA"/>
</dbReference>
<accession>A0A9D1ZK46</accession>
<name>A0A9D1ZK46_9BACE</name>
<dbReference type="Proteomes" id="UP000886851">
    <property type="component" value="Unassembled WGS sequence"/>
</dbReference>
<reference evidence="1" key="2">
    <citation type="submission" date="2021-04" db="EMBL/GenBank/DDBJ databases">
        <authorList>
            <person name="Gilroy R."/>
        </authorList>
    </citation>
    <scope>NUCLEOTIDE SEQUENCE</scope>
    <source>
        <strain evidence="1">Gambia2-208</strain>
    </source>
</reference>